<protein>
    <submittedName>
        <fullName evidence="3">Neur_chan_LBD domain-containing protein</fullName>
    </submittedName>
</protein>
<evidence type="ECO:0000256" key="1">
    <source>
        <dbReference type="SAM" id="MobiDB-lite"/>
    </source>
</evidence>
<feature type="region of interest" description="Disordered" evidence="1">
    <location>
        <begin position="1"/>
        <end position="27"/>
    </location>
</feature>
<reference evidence="3" key="1">
    <citation type="submission" date="2016-11" db="UniProtKB">
        <authorList>
            <consortium name="WormBaseParasite"/>
        </authorList>
    </citation>
    <scope>IDENTIFICATION</scope>
</reference>
<organism evidence="2 3">
    <name type="scientific">Steinernema glaseri</name>
    <dbReference type="NCBI Taxonomy" id="37863"/>
    <lineage>
        <taxon>Eukaryota</taxon>
        <taxon>Metazoa</taxon>
        <taxon>Ecdysozoa</taxon>
        <taxon>Nematoda</taxon>
        <taxon>Chromadorea</taxon>
        <taxon>Rhabditida</taxon>
        <taxon>Tylenchina</taxon>
        <taxon>Panagrolaimomorpha</taxon>
        <taxon>Strongyloidoidea</taxon>
        <taxon>Steinernematidae</taxon>
        <taxon>Steinernema</taxon>
    </lineage>
</organism>
<feature type="compositionally biased region" description="Basic and acidic residues" evidence="1">
    <location>
        <begin position="1"/>
        <end position="16"/>
    </location>
</feature>
<proteinExistence type="predicted"/>
<sequence length="112" mass="12262">MAMTRRTDRLRADDQHISISDHSSPQAPAPVVARIALYPRFIIPVVPRERSSAETFDGSVVTVDGAAPSAANDVYATLQLEWSRPERDFPNQKPVSGSAEIAAAMRTPIRSF</sequence>
<dbReference type="WBParaSite" id="L893_g13199.t1">
    <property type="protein sequence ID" value="L893_g13199.t1"/>
    <property type="gene ID" value="L893_g13199"/>
</dbReference>
<name>A0A1I7Y6D1_9BILA</name>
<dbReference type="Proteomes" id="UP000095287">
    <property type="component" value="Unplaced"/>
</dbReference>
<evidence type="ECO:0000313" key="3">
    <source>
        <dbReference type="WBParaSite" id="L893_g13199.t1"/>
    </source>
</evidence>
<dbReference type="AlphaFoldDB" id="A0A1I7Y6D1"/>
<evidence type="ECO:0000313" key="2">
    <source>
        <dbReference type="Proteomes" id="UP000095287"/>
    </source>
</evidence>
<keyword evidence="2" id="KW-1185">Reference proteome</keyword>
<accession>A0A1I7Y6D1</accession>